<feature type="compositionally biased region" description="Low complexity" evidence="1">
    <location>
        <begin position="208"/>
        <end position="238"/>
    </location>
</feature>
<feature type="compositionally biased region" description="Acidic residues" evidence="1">
    <location>
        <begin position="45"/>
        <end position="57"/>
    </location>
</feature>
<feature type="compositionally biased region" description="Polar residues" evidence="1">
    <location>
        <begin position="75"/>
        <end position="85"/>
    </location>
</feature>
<proteinExistence type="predicted"/>
<feature type="compositionally biased region" description="Polar residues" evidence="1">
    <location>
        <begin position="131"/>
        <end position="149"/>
    </location>
</feature>
<accession>A0A4U7B835</accession>
<feature type="compositionally biased region" description="Acidic residues" evidence="1">
    <location>
        <begin position="102"/>
        <end position="121"/>
    </location>
</feature>
<feature type="compositionally biased region" description="Pro residues" evidence="1">
    <location>
        <begin position="239"/>
        <end position="251"/>
    </location>
</feature>
<reference evidence="2 3" key="1">
    <citation type="submission" date="2018-02" db="EMBL/GenBank/DDBJ databases">
        <title>Draft genome sequences of Elsinoe sp., causing black scab on jojoba.</title>
        <authorList>
            <person name="Stodart B."/>
            <person name="Jeffress S."/>
            <person name="Ash G."/>
            <person name="Arun Chinnappa K."/>
        </authorList>
    </citation>
    <scope>NUCLEOTIDE SEQUENCE [LARGE SCALE GENOMIC DNA]</scope>
    <source>
        <strain evidence="2 3">Hillstone_2</strain>
    </source>
</reference>
<dbReference type="PANTHER" id="PTHR42084">
    <property type="entry name" value="YALI0E26631P"/>
    <property type="match status" value="1"/>
</dbReference>
<organism evidence="2 3">
    <name type="scientific">Elsinoe australis</name>
    <dbReference type="NCBI Taxonomy" id="40998"/>
    <lineage>
        <taxon>Eukaryota</taxon>
        <taxon>Fungi</taxon>
        <taxon>Dikarya</taxon>
        <taxon>Ascomycota</taxon>
        <taxon>Pezizomycotina</taxon>
        <taxon>Dothideomycetes</taxon>
        <taxon>Dothideomycetidae</taxon>
        <taxon>Myriangiales</taxon>
        <taxon>Elsinoaceae</taxon>
        <taxon>Elsinoe</taxon>
    </lineage>
</organism>
<feature type="region of interest" description="Disordered" evidence="1">
    <location>
        <begin position="16"/>
        <end position="251"/>
    </location>
</feature>
<feature type="region of interest" description="Disordered" evidence="1">
    <location>
        <begin position="403"/>
        <end position="423"/>
    </location>
</feature>
<evidence type="ECO:0000313" key="2">
    <source>
        <dbReference type="EMBL" id="TKX27249.1"/>
    </source>
</evidence>
<feature type="compositionally biased region" description="Polar residues" evidence="1">
    <location>
        <begin position="16"/>
        <end position="44"/>
    </location>
</feature>
<sequence length="506" mass="54554">MSADLFAAFGETELQKWSSNSASNTPQTPAQPSQSLVLPVSQSEVNDEDDDFGDFEGENPWSEDFGQESSEVRLPTTSHPVQYQRSVKEDTQQAVGSNVLFDADEPPEPEQEDGEDDFGDFEDSKPISPPVKTSTKVPQYQTPRTSSNDLDLLGVDEALPMPPQPAPPKPKPQPAKSTPKSSVQTSRPPPPRSPQITSSSTETWDDFSTTTPTSSAGPPAQSQSSSFTVPPNLLSSMHLPPPSPSPLPPSNIPPPSILLPLFPPLFTQLSTALTPLLSLPTPTRTTHLLSSPVLHLLQSHFSLLRVLSHIIAARKLRWRRDKRLAQSMAIGPSVSGRSGGMKLAGVDKGEQGREEVEVREAVRAYRAHVGGLRSVVGAVNAAMNPAPTGQKGKEEGTWGDLGELIGGEEGVGRGKEADGAGKERKRVLPAVPDIGEAMPVRTGTRGEGAVVSTAGCGLCGMKREERVQKVDGVVEDSFGEWWIEGTNMHTECWRFWEGFKGMLNQR</sequence>
<dbReference type="PANTHER" id="PTHR42084:SF1">
    <property type="entry name" value="SERINE_THREONINE-PROTEIN KINASE PPK6"/>
    <property type="match status" value="1"/>
</dbReference>
<comment type="caution">
    <text evidence="2">The sequence shown here is derived from an EMBL/GenBank/DDBJ whole genome shotgun (WGS) entry which is preliminary data.</text>
</comment>
<feature type="compositionally biased region" description="Pro residues" evidence="1">
    <location>
        <begin position="160"/>
        <end position="173"/>
    </location>
</feature>
<protein>
    <submittedName>
        <fullName evidence="2">Uncharacterized protein</fullName>
    </submittedName>
</protein>
<dbReference type="Proteomes" id="UP000308133">
    <property type="component" value="Unassembled WGS sequence"/>
</dbReference>
<dbReference type="AlphaFoldDB" id="A0A4U7B835"/>
<name>A0A4U7B835_9PEZI</name>
<feature type="compositionally biased region" description="Basic and acidic residues" evidence="1">
    <location>
        <begin position="410"/>
        <end position="422"/>
    </location>
</feature>
<feature type="compositionally biased region" description="Low complexity" evidence="1">
    <location>
        <begin position="174"/>
        <end position="186"/>
    </location>
</feature>
<gene>
    <name evidence="2" type="ORF">C1H76_0543</name>
</gene>
<dbReference type="EMBL" id="PTQR01000006">
    <property type="protein sequence ID" value="TKX27249.1"/>
    <property type="molecule type" value="Genomic_DNA"/>
</dbReference>
<evidence type="ECO:0000256" key="1">
    <source>
        <dbReference type="SAM" id="MobiDB-lite"/>
    </source>
</evidence>
<evidence type="ECO:0000313" key="3">
    <source>
        <dbReference type="Proteomes" id="UP000308133"/>
    </source>
</evidence>